<protein>
    <recommendedName>
        <fullName evidence="9">Transport permease protein</fullName>
    </recommendedName>
</protein>
<dbReference type="InterPro" id="IPR013525">
    <property type="entry name" value="ABC2_TM"/>
</dbReference>
<evidence type="ECO:0000256" key="6">
    <source>
        <dbReference type="ARBA" id="ARBA00022692"/>
    </source>
</evidence>
<dbReference type="InterPro" id="IPR047817">
    <property type="entry name" value="ABC2_TM_bact-type"/>
</dbReference>
<accession>A0A832LWD4</accession>
<name>A0A832LWD4_9BACT</name>
<evidence type="ECO:0000259" key="10">
    <source>
        <dbReference type="PROSITE" id="PS51012"/>
    </source>
</evidence>
<evidence type="ECO:0000256" key="4">
    <source>
        <dbReference type="ARBA" id="ARBA00022475"/>
    </source>
</evidence>
<comment type="subcellular location">
    <subcellularLocation>
        <location evidence="1">Cell inner membrane</location>
        <topology evidence="1">Multi-pass membrane protein</topology>
    </subcellularLocation>
    <subcellularLocation>
        <location evidence="9">Cell membrane</location>
        <topology evidence="9">Multi-pass membrane protein</topology>
    </subcellularLocation>
</comment>
<keyword evidence="7 9" id="KW-1133">Transmembrane helix</keyword>
<evidence type="ECO:0000256" key="9">
    <source>
        <dbReference type="RuleBase" id="RU361157"/>
    </source>
</evidence>
<evidence type="ECO:0000256" key="2">
    <source>
        <dbReference type="ARBA" id="ARBA00007783"/>
    </source>
</evidence>
<dbReference type="PROSITE" id="PS51012">
    <property type="entry name" value="ABC_TM2"/>
    <property type="match status" value="1"/>
</dbReference>
<reference evidence="11" key="1">
    <citation type="journal article" date="2020" name="mSystems">
        <title>Genome- and Community-Level Interaction Insights into Carbon Utilization and Element Cycling Functions of Hydrothermarchaeota in Hydrothermal Sediment.</title>
        <authorList>
            <person name="Zhou Z."/>
            <person name="Liu Y."/>
            <person name="Xu W."/>
            <person name="Pan J."/>
            <person name="Luo Z.H."/>
            <person name="Li M."/>
        </authorList>
    </citation>
    <scope>NUCLEOTIDE SEQUENCE [LARGE SCALE GENOMIC DNA]</scope>
    <source>
        <strain evidence="11">SpSt-605</strain>
    </source>
</reference>
<evidence type="ECO:0000256" key="1">
    <source>
        <dbReference type="ARBA" id="ARBA00004429"/>
    </source>
</evidence>
<dbReference type="GO" id="GO:0015920">
    <property type="term" value="P:lipopolysaccharide transport"/>
    <property type="evidence" value="ECO:0007669"/>
    <property type="project" value="TreeGrafter"/>
</dbReference>
<gene>
    <name evidence="11" type="ORF">ENT73_04335</name>
</gene>
<dbReference type="PANTHER" id="PTHR30413">
    <property type="entry name" value="INNER MEMBRANE TRANSPORT PERMEASE"/>
    <property type="match status" value="1"/>
</dbReference>
<feature type="transmembrane region" description="Helical" evidence="9">
    <location>
        <begin position="70"/>
        <end position="92"/>
    </location>
</feature>
<feature type="domain" description="ABC transmembrane type-2" evidence="10">
    <location>
        <begin position="30"/>
        <end position="248"/>
    </location>
</feature>
<dbReference type="EMBL" id="DSZU01000073">
    <property type="protein sequence ID" value="HGV55299.1"/>
    <property type="molecule type" value="Genomic_DNA"/>
</dbReference>
<dbReference type="GO" id="GO:0005886">
    <property type="term" value="C:plasma membrane"/>
    <property type="evidence" value="ECO:0007669"/>
    <property type="project" value="UniProtKB-SubCell"/>
</dbReference>
<feature type="transmembrane region" description="Helical" evidence="9">
    <location>
        <begin position="224"/>
        <end position="245"/>
    </location>
</feature>
<organism evidence="11">
    <name type="scientific">Caldimicrobium thiodismutans</name>
    <dbReference type="NCBI Taxonomy" id="1653476"/>
    <lineage>
        <taxon>Bacteria</taxon>
        <taxon>Pseudomonadati</taxon>
        <taxon>Thermodesulfobacteriota</taxon>
        <taxon>Thermodesulfobacteria</taxon>
        <taxon>Thermodesulfobacteriales</taxon>
        <taxon>Thermodesulfobacteriaceae</taxon>
        <taxon>Caldimicrobium</taxon>
    </lineage>
</organism>
<proteinExistence type="inferred from homology"/>
<dbReference type="GO" id="GO:0140359">
    <property type="term" value="F:ABC-type transporter activity"/>
    <property type="evidence" value="ECO:0007669"/>
    <property type="project" value="InterPro"/>
</dbReference>
<evidence type="ECO:0000256" key="5">
    <source>
        <dbReference type="ARBA" id="ARBA00022519"/>
    </source>
</evidence>
<keyword evidence="4 9" id="KW-1003">Cell membrane</keyword>
<dbReference type="PANTHER" id="PTHR30413:SF8">
    <property type="entry name" value="TRANSPORT PERMEASE PROTEIN"/>
    <property type="match status" value="1"/>
</dbReference>
<comment type="caution">
    <text evidence="11">The sequence shown here is derived from an EMBL/GenBank/DDBJ whole genome shotgun (WGS) entry which is preliminary data.</text>
</comment>
<evidence type="ECO:0000256" key="3">
    <source>
        <dbReference type="ARBA" id="ARBA00022448"/>
    </source>
</evidence>
<sequence>MMVRGWRYYIDLLWVLTVKEIKVKYKSSVLGYLWSVLHPLSLSLVFYFAVKLVLRIPMENFVPFLVVGLFSWQWFSNSLSSCAVCLLGNASLIKKVPFPRYLIPMSAVLNDLFHFLMSLPVIGFILLLFKIYPSLPWAYGIPLLLLAQFSFTYGLGLMVSAINVFFRDLERFVNIGLNILFYLTPIIYPSRLIPEKIYPYIFLNPLFPLIENWRRLFLEGALDFFLLALSFLWGLGSLCLGLYLFQRFSQRFAEVV</sequence>
<evidence type="ECO:0000313" key="11">
    <source>
        <dbReference type="EMBL" id="HGV55299.1"/>
    </source>
</evidence>
<keyword evidence="3 9" id="KW-0813">Transport</keyword>
<comment type="similarity">
    <text evidence="2 9">Belongs to the ABC-2 integral membrane protein family.</text>
</comment>
<dbReference type="Pfam" id="PF01061">
    <property type="entry name" value="ABC2_membrane"/>
    <property type="match status" value="1"/>
</dbReference>
<feature type="transmembrane region" description="Helical" evidence="9">
    <location>
        <begin position="138"/>
        <end position="165"/>
    </location>
</feature>
<evidence type="ECO:0000256" key="8">
    <source>
        <dbReference type="ARBA" id="ARBA00023136"/>
    </source>
</evidence>
<keyword evidence="8 9" id="KW-0472">Membrane</keyword>
<keyword evidence="6 9" id="KW-0812">Transmembrane</keyword>
<feature type="transmembrane region" description="Helical" evidence="9">
    <location>
        <begin position="172"/>
        <end position="190"/>
    </location>
</feature>
<feature type="transmembrane region" description="Helical" evidence="9">
    <location>
        <begin position="29"/>
        <end position="50"/>
    </location>
</feature>
<dbReference type="AlphaFoldDB" id="A0A832LWD4"/>
<evidence type="ECO:0000256" key="7">
    <source>
        <dbReference type="ARBA" id="ARBA00022989"/>
    </source>
</evidence>
<keyword evidence="5" id="KW-0997">Cell inner membrane</keyword>
<feature type="transmembrane region" description="Helical" evidence="9">
    <location>
        <begin position="112"/>
        <end position="132"/>
    </location>
</feature>